<evidence type="ECO:0000313" key="3">
    <source>
        <dbReference type="Proteomes" id="UP001235939"/>
    </source>
</evidence>
<evidence type="ECO:0000313" key="2">
    <source>
        <dbReference type="EMBL" id="UYV69831.1"/>
    </source>
</evidence>
<accession>A0ABY6KLU0</accession>
<dbReference type="EMBL" id="CP092869">
    <property type="protein sequence ID" value="UYV69831.1"/>
    <property type="molecule type" value="Genomic_DNA"/>
</dbReference>
<protein>
    <submittedName>
        <fullName evidence="2">Uncharacterized protein</fullName>
    </submittedName>
</protein>
<name>A0ABY6KLU0_9ARAC</name>
<dbReference type="InterPro" id="IPR044925">
    <property type="entry name" value="His-Me_finger_sf"/>
</dbReference>
<organism evidence="2 3">
    <name type="scientific">Cordylochernes scorpioides</name>
    <dbReference type="NCBI Taxonomy" id="51811"/>
    <lineage>
        <taxon>Eukaryota</taxon>
        <taxon>Metazoa</taxon>
        <taxon>Ecdysozoa</taxon>
        <taxon>Arthropoda</taxon>
        <taxon>Chelicerata</taxon>
        <taxon>Arachnida</taxon>
        <taxon>Pseudoscorpiones</taxon>
        <taxon>Cheliferoidea</taxon>
        <taxon>Chernetidae</taxon>
        <taxon>Cordylochernes</taxon>
    </lineage>
</organism>
<dbReference type="PANTHER" id="PTHR31511:SF12">
    <property type="entry name" value="RHO TERMINATION FACTOR N-TERMINAL DOMAIN-CONTAINING PROTEIN"/>
    <property type="match status" value="1"/>
</dbReference>
<feature type="compositionally biased region" description="Basic and acidic residues" evidence="1">
    <location>
        <begin position="1136"/>
        <end position="1145"/>
    </location>
</feature>
<reference evidence="2 3" key="1">
    <citation type="submission" date="2022-01" db="EMBL/GenBank/DDBJ databases">
        <title>A chromosomal length assembly of Cordylochernes scorpioides.</title>
        <authorList>
            <person name="Zeh D."/>
            <person name="Zeh J."/>
        </authorList>
    </citation>
    <scope>NUCLEOTIDE SEQUENCE [LARGE SCALE GENOMIC DNA]</scope>
    <source>
        <strain evidence="2">IN4F17</strain>
        <tissue evidence="2">Whole Body</tissue>
    </source>
</reference>
<proteinExistence type="predicted"/>
<dbReference type="Proteomes" id="UP001235939">
    <property type="component" value="Chromosome 07"/>
</dbReference>
<feature type="region of interest" description="Disordered" evidence="1">
    <location>
        <begin position="67"/>
        <end position="96"/>
    </location>
</feature>
<feature type="region of interest" description="Disordered" evidence="1">
    <location>
        <begin position="1103"/>
        <end position="1145"/>
    </location>
</feature>
<gene>
    <name evidence="2" type="ORF">LAZ67_7000912</name>
</gene>
<feature type="region of interest" description="Disordered" evidence="1">
    <location>
        <begin position="108"/>
        <end position="220"/>
    </location>
</feature>
<sequence>MKGSTGNSMLMILLRRISGAMNGPFYLLSLSGYPELAILHSLGQPSLKSMHLNDFMEIDEVMEANKPKTACRSTQTSPVPSCKESEPIKPATPAPVAVPMKATALKLPAPAPTKRKQPEAPNPPAKRTNTQGPAKPTPSRATKSAAPRVTLHERGLRPTPCHILSGQQAGWHEGPPAEGDPSAHLPLQSGPRDLQLPNVTTTWTAEPGSPEQKNSERGGSEVYGSSFYIAAQDIDTPSPDLWDIIRSPSDIDSYLCSSSARELPPSVTINPPERSRCLRLEASALNGYLERWSFRSTEGVEDELPDLSCELEQVLGPSGDVCMEELSADDLMHVLGSSQDVCMPDELSHLSPLDIEQVLVRSTEGVEDELPDLSCELEQVLGPSGDICMEELSADDLMHVLGSPQDVCMPGELSHLSPLDIEQVLGIPEQGGLDNAPTVDDLTLSRILEAEFHFSSLEEKLDSFEADIIDILQQALQRHKTIRFFLQTEVELIKTNDASGRRAHFVSKCQRVFTPSMLNRHFNRLFDSKSLYVCHYCLYSSKSKELVMEHEKTCRVHGAQRVKYPKEGSKLSFSKFSNNFKRIFAIYADFEAILQPNPDPSKYSVHVPCSYCYIVVDPESNIVHKEIYRGENPAEKFLLSLFSTVSKLKERLRNYPSVDMNEQQKIDFLNEQTCHICKKQLDIKTKVIDHFHWSGRYRGAAHKICNLNYHNNSKFRCLLRGAKNYDNHFLIKALRHVPHKHLTIIPMNIEKYSVILVDDVIFLDSFQFLSSSLNTLSSNLPQDGFKVLSQCFPYQTDLLRRKGVYPYEYMTDSSKFSETSLPPIEYFSSKLLNESCSNESYAFAQQRPLSKTLSAGPNFKFFFTVSLSLDAALKMTNVSLDLISDPDMYLTCEQIRGGVAMISKRYAKANNPFMGDEFDSNHGNFGKFLATIGAVKEPGCFCGGEIQDSKHLLMNCPIFRVYREDKFGRIGRLDEFVGNKERIACKSCNVSYIGETDRFLGTRLQEHKSSWKYTKERFAMVEHGLRSGHQPDLENTSTIYRGIQNSHQRKFLEAIASMKDPASVVTDRTAKTLIAVTWQDLARAVIRNRLKFPKNSILLQDHSQARNPGVITRTRSTRTAPCPLQQGPGGSSSHPNDLKNEILAD</sequence>
<keyword evidence="3" id="KW-1185">Reference proteome</keyword>
<dbReference type="SUPFAM" id="SSF54060">
    <property type="entry name" value="His-Me finger endonucleases"/>
    <property type="match status" value="1"/>
</dbReference>
<evidence type="ECO:0000256" key="1">
    <source>
        <dbReference type="SAM" id="MobiDB-lite"/>
    </source>
</evidence>
<dbReference type="PANTHER" id="PTHR31511">
    <property type="entry name" value="PROTEIN CBG23764"/>
    <property type="match status" value="1"/>
</dbReference>